<dbReference type="InterPro" id="IPR024572">
    <property type="entry name" value="RcnB"/>
</dbReference>
<organism evidence="2 3">
    <name type="scientific">Pseudomonas weihenstephanensis</name>
    <dbReference type="NCBI Taxonomy" id="1608994"/>
    <lineage>
        <taxon>Bacteria</taxon>
        <taxon>Pseudomonadati</taxon>
        <taxon>Pseudomonadota</taxon>
        <taxon>Gammaproteobacteria</taxon>
        <taxon>Pseudomonadales</taxon>
        <taxon>Pseudomonadaceae</taxon>
        <taxon>Pseudomonas</taxon>
    </lineage>
</organism>
<sequence length="111" mass="12217">MRNTLCASLIAGFLCAAPFVVQAADDTASDCKKGSILATSMDHHTCYTSGDKAPDQYTREENALKNWKAKGLPKPDEDAQWVEFSRHYVLVNRVNAVIMQIRALDGTVVSQ</sequence>
<protein>
    <recommendedName>
        <fullName evidence="4">Lipoprotein</fullName>
    </recommendedName>
</protein>
<reference evidence="2 3" key="1">
    <citation type="submission" date="2015-02" db="EMBL/GenBank/DDBJ databases">
        <title>Pseudomonas helleri sp. nov. and Pseudomonas weihenstephanensis sp. nov., isolated from raw cows milk.</title>
        <authorList>
            <person name="von Neubeck M."/>
            <person name="Huptas C."/>
            <person name="Wenning M."/>
            <person name="Scherer S."/>
        </authorList>
    </citation>
    <scope>NUCLEOTIDE SEQUENCE [LARGE SCALE GENOMIC DNA]</scope>
    <source>
        <strain evidence="2 3">DSM 29166</strain>
    </source>
</reference>
<comment type="caution">
    <text evidence="2">The sequence shown here is derived from an EMBL/GenBank/DDBJ whole genome shotgun (WGS) entry which is preliminary data.</text>
</comment>
<accession>A0A0J6ILZ2</accession>
<dbReference type="EMBL" id="JYLF01000005">
    <property type="protein sequence ID" value="KMN13137.1"/>
    <property type="molecule type" value="Genomic_DNA"/>
</dbReference>
<dbReference type="Proteomes" id="UP000036325">
    <property type="component" value="Unassembled WGS sequence"/>
</dbReference>
<evidence type="ECO:0000256" key="1">
    <source>
        <dbReference type="SAM" id="SignalP"/>
    </source>
</evidence>
<evidence type="ECO:0000313" key="3">
    <source>
        <dbReference type="Proteomes" id="UP000036325"/>
    </source>
</evidence>
<dbReference type="RefSeq" id="WP_048364863.1">
    <property type="nucleotide sequence ID" value="NZ_JYLF01000005.1"/>
</dbReference>
<dbReference type="STRING" id="1608994.TU86_13710"/>
<dbReference type="OrthoDB" id="7021427at2"/>
<feature type="chain" id="PRO_5005274594" description="Lipoprotein" evidence="1">
    <location>
        <begin position="24"/>
        <end position="111"/>
    </location>
</feature>
<dbReference type="Gene3D" id="3.10.450.160">
    <property type="entry name" value="inner membrane protein cigr"/>
    <property type="match status" value="1"/>
</dbReference>
<proteinExistence type="predicted"/>
<name>A0A0J6ILZ2_9PSED</name>
<dbReference type="PATRIC" id="fig|1608994.3.peg.3396"/>
<dbReference type="AlphaFoldDB" id="A0A0J6ILZ2"/>
<evidence type="ECO:0000313" key="2">
    <source>
        <dbReference type="EMBL" id="KMN13137.1"/>
    </source>
</evidence>
<evidence type="ECO:0008006" key="4">
    <source>
        <dbReference type="Google" id="ProtNLM"/>
    </source>
</evidence>
<feature type="signal peptide" evidence="1">
    <location>
        <begin position="1"/>
        <end position="23"/>
    </location>
</feature>
<dbReference type="Pfam" id="PF11776">
    <property type="entry name" value="RcnB"/>
    <property type="match status" value="1"/>
</dbReference>
<gene>
    <name evidence="2" type="ORF">TU86_13710</name>
</gene>
<keyword evidence="1" id="KW-0732">Signal</keyword>